<evidence type="ECO:0000313" key="5">
    <source>
        <dbReference type="RefSeq" id="XP_033580177.1"/>
    </source>
</evidence>
<feature type="transmembrane region" description="Helical" evidence="2">
    <location>
        <begin position="12"/>
        <end position="32"/>
    </location>
</feature>
<reference evidence="5" key="2">
    <citation type="submission" date="2020-04" db="EMBL/GenBank/DDBJ databases">
        <authorList>
            <consortium name="NCBI Genome Project"/>
        </authorList>
    </citation>
    <scope>NUCLEOTIDE SEQUENCE</scope>
    <source>
        <strain evidence="5">CBS 304.34</strain>
    </source>
</reference>
<name>A0A6A6YXR6_9PEZI</name>
<accession>A0A6A6YXR6</accession>
<keyword evidence="2" id="KW-0472">Membrane</keyword>
<reference evidence="3 5" key="1">
    <citation type="journal article" date="2020" name="Stud. Mycol.">
        <title>101 Dothideomycetes genomes: a test case for predicting lifestyles and emergence of pathogens.</title>
        <authorList>
            <person name="Haridas S."/>
            <person name="Albert R."/>
            <person name="Binder M."/>
            <person name="Bloem J."/>
            <person name="Labutti K."/>
            <person name="Salamov A."/>
            <person name="Andreopoulos B."/>
            <person name="Baker S."/>
            <person name="Barry K."/>
            <person name="Bills G."/>
            <person name="Bluhm B."/>
            <person name="Cannon C."/>
            <person name="Castanera R."/>
            <person name="Culley D."/>
            <person name="Daum C."/>
            <person name="Ezra D."/>
            <person name="Gonzalez J."/>
            <person name="Henrissat B."/>
            <person name="Kuo A."/>
            <person name="Liang C."/>
            <person name="Lipzen A."/>
            <person name="Lutzoni F."/>
            <person name="Magnuson J."/>
            <person name="Mondo S."/>
            <person name="Nolan M."/>
            <person name="Ohm R."/>
            <person name="Pangilinan J."/>
            <person name="Park H.-J."/>
            <person name="Ramirez L."/>
            <person name="Alfaro M."/>
            <person name="Sun H."/>
            <person name="Tritt A."/>
            <person name="Yoshinaga Y."/>
            <person name="Zwiers L.-H."/>
            <person name="Turgeon B."/>
            <person name="Goodwin S."/>
            <person name="Spatafora J."/>
            <person name="Crous P."/>
            <person name="Grigoriev I."/>
        </authorList>
    </citation>
    <scope>NUCLEOTIDE SEQUENCE</scope>
    <source>
        <strain evidence="3 5">CBS 304.34</strain>
    </source>
</reference>
<dbReference type="AlphaFoldDB" id="A0A6A6YXR6"/>
<feature type="region of interest" description="Disordered" evidence="1">
    <location>
        <begin position="41"/>
        <end position="64"/>
    </location>
</feature>
<dbReference type="EMBL" id="MU003696">
    <property type="protein sequence ID" value="KAF2813213.1"/>
    <property type="molecule type" value="Genomic_DNA"/>
</dbReference>
<evidence type="ECO:0000313" key="3">
    <source>
        <dbReference type="EMBL" id="KAF2813213.1"/>
    </source>
</evidence>
<evidence type="ECO:0000256" key="1">
    <source>
        <dbReference type="SAM" id="MobiDB-lite"/>
    </source>
</evidence>
<keyword evidence="2" id="KW-0812">Transmembrane</keyword>
<organism evidence="3">
    <name type="scientific">Mytilinidion resinicola</name>
    <dbReference type="NCBI Taxonomy" id="574789"/>
    <lineage>
        <taxon>Eukaryota</taxon>
        <taxon>Fungi</taxon>
        <taxon>Dikarya</taxon>
        <taxon>Ascomycota</taxon>
        <taxon>Pezizomycotina</taxon>
        <taxon>Dothideomycetes</taxon>
        <taxon>Pleosporomycetidae</taxon>
        <taxon>Mytilinidiales</taxon>
        <taxon>Mytilinidiaceae</taxon>
        <taxon>Mytilinidion</taxon>
    </lineage>
</organism>
<sequence length="64" mass="7282">MSRTFSMQKHAEFLGGGLVAIPLPTWLCLYTFSRTSLKENFADQDPPLPHHGKTVNAMRQYEES</sequence>
<gene>
    <name evidence="3 5" type="ORF">BDZ99DRAFT_251607</name>
</gene>
<keyword evidence="4" id="KW-1185">Reference proteome</keyword>
<keyword evidence="2" id="KW-1133">Transmembrane helix</keyword>
<dbReference type="GeneID" id="54454584"/>
<evidence type="ECO:0000256" key="2">
    <source>
        <dbReference type="SAM" id="Phobius"/>
    </source>
</evidence>
<evidence type="ECO:0000313" key="4">
    <source>
        <dbReference type="Proteomes" id="UP000504636"/>
    </source>
</evidence>
<dbReference type="RefSeq" id="XP_033580177.1">
    <property type="nucleotide sequence ID" value="XM_033713691.1"/>
</dbReference>
<proteinExistence type="predicted"/>
<reference evidence="5" key="3">
    <citation type="submission" date="2025-04" db="UniProtKB">
        <authorList>
            <consortium name="RefSeq"/>
        </authorList>
    </citation>
    <scope>IDENTIFICATION</scope>
    <source>
        <strain evidence="5">CBS 304.34</strain>
    </source>
</reference>
<dbReference type="Proteomes" id="UP000504636">
    <property type="component" value="Unplaced"/>
</dbReference>
<protein>
    <submittedName>
        <fullName evidence="3 5">Uncharacterized protein</fullName>
    </submittedName>
</protein>